<evidence type="ECO:0000313" key="3">
    <source>
        <dbReference type="EMBL" id="MET3583145.1"/>
    </source>
</evidence>
<evidence type="ECO:0000259" key="2">
    <source>
        <dbReference type="Pfam" id="PF07687"/>
    </source>
</evidence>
<dbReference type="Pfam" id="PF07687">
    <property type="entry name" value="M20_dimer"/>
    <property type="match status" value="1"/>
</dbReference>
<evidence type="ECO:0000313" key="4">
    <source>
        <dbReference type="Proteomes" id="UP001549204"/>
    </source>
</evidence>
<dbReference type="NCBIfam" id="TIGR01891">
    <property type="entry name" value="amidohydrolases"/>
    <property type="match status" value="1"/>
</dbReference>
<dbReference type="PANTHER" id="PTHR11014:SF63">
    <property type="entry name" value="METALLOPEPTIDASE, PUTATIVE (AFU_ORTHOLOGUE AFUA_6G09600)-RELATED"/>
    <property type="match status" value="1"/>
</dbReference>
<proteinExistence type="predicted"/>
<dbReference type="SUPFAM" id="SSF55031">
    <property type="entry name" value="Bacterial exopeptidase dimerisation domain"/>
    <property type="match status" value="1"/>
</dbReference>
<dbReference type="PANTHER" id="PTHR11014">
    <property type="entry name" value="PEPTIDASE M20 FAMILY MEMBER"/>
    <property type="match status" value="1"/>
</dbReference>
<reference evidence="3 4" key="1">
    <citation type="submission" date="2024-06" db="EMBL/GenBank/DDBJ databases">
        <title>Genomic Encyclopedia of Type Strains, Phase IV (KMG-IV): sequencing the most valuable type-strain genomes for metagenomic binning, comparative biology and taxonomic classification.</title>
        <authorList>
            <person name="Goeker M."/>
        </authorList>
    </citation>
    <scope>NUCLEOTIDE SEQUENCE [LARGE SCALE GENOMIC DNA]</scope>
    <source>
        <strain evidence="3 4">DSM 100022</strain>
    </source>
</reference>
<dbReference type="EMBL" id="JBEPMC010000015">
    <property type="protein sequence ID" value="MET3583145.1"/>
    <property type="molecule type" value="Genomic_DNA"/>
</dbReference>
<comment type="caution">
    <text evidence="3">The sequence shown here is derived from an EMBL/GenBank/DDBJ whole genome shotgun (WGS) entry which is preliminary data.</text>
</comment>
<feature type="domain" description="Peptidase M20 dimerisation" evidence="2">
    <location>
        <begin position="210"/>
        <end position="303"/>
    </location>
</feature>
<dbReference type="InterPro" id="IPR011650">
    <property type="entry name" value="Peptidase_M20_dimer"/>
</dbReference>
<dbReference type="Pfam" id="PF01546">
    <property type="entry name" value="Peptidase_M20"/>
    <property type="match status" value="1"/>
</dbReference>
<gene>
    <name evidence="3" type="ORF">ABID19_006207</name>
</gene>
<dbReference type="PIRSF" id="PIRSF005962">
    <property type="entry name" value="Pept_M20D_amidohydro"/>
    <property type="match status" value="1"/>
</dbReference>
<evidence type="ECO:0000256" key="1">
    <source>
        <dbReference type="ARBA" id="ARBA00022801"/>
    </source>
</evidence>
<dbReference type="EC" id="3.5.1.32" evidence="3"/>
<dbReference type="InterPro" id="IPR036264">
    <property type="entry name" value="Bact_exopeptidase_dim_dom"/>
</dbReference>
<dbReference type="Proteomes" id="UP001549204">
    <property type="component" value="Unassembled WGS sequence"/>
</dbReference>
<dbReference type="InterPro" id="IPR002933">
    <property type="entry name" value="Peptidase_M20"/>
</dbReference>
<organism evidence="3 4">
    <name type="scientific">Mesorhizobium robiniae</name>
    <dbReference type="NCBI Taxonomy" id="559315"/>
    <lineage>
        <taxon>Bacteria</taxon>
        <taxon>Pseudomonadati</taxon>
        <taxon>Pseudomonadota</taxon>
        <taxon>Alphaproteobacteria</taxon>
        <taxon>Hyphomicrobiales</taxon>
        <taxon>Phyllobacteriaceae</taxon>
        <taxon>Mesorhizobium</taxon>
    </lineage>
</organism>
<protein>
    <submittedName>
        <fullName evidence="3">Hippurate hydrolase</fullName>
        <ecNumber evidence="3">3.5.1.32</ecNumber>
    </submittedName>
</protein>
<dbReference type="SUPFAM" id="SSF53187">
    <property type="entry name" value="Zn-dependent exopeptidases"/>
    <property type="match status" value="1"/>
</dbReference>
<dbReference type="InterPro" id="IPR017439">
    <property type="entry name" value="Amidohydrolase"/>
</dbReference>
<dbReference type="CDD" id="cd05666">
    <property type="entry name" value="M20_Acy1-like"/>
    <property type="match status" value="1"/>
</dbReference>
<dbReference type="GO" id="GO:0047980">
    <property type="term" value="F:hippurate hydrolase activity"/>
    <property type="evidence" value="ECO:0007669"/>
    <property type="project" value="UniProtKB-EC"/>
</dbReference>
<dbReference type="Gene3D" id="3.40.630.10">
    <property type="entry name" value="Zn peptidases"/>
    <property type="match status" value="1"/>
</dbReference>
<accession>A0ABV2GXY0</accession>
<keyword evidence="4" id="KW-1185">Reference proteome</keyword>
<name>A0ABV2GXY0_9HYPH</name>
<sequence>MTIVKQQAQLQTSSRPVCSNSEITMPILNRAAEMQDEVAGWRRHLHQTPELNFDVFKTAAFVTEKLQAFGCDDVVTGLGKTGVVGVIRGRLGEGTTIGLRADMDALPLNEITGKSYASTVPGKMHACGHDGHTAMLLGAAKYLAETRNFAGSVAVIFQPAEEGGGGGNEMVKDGMMERFGISKVFGMHNMPGLPVGQFAIKPGPIMAATAEFTITVKGRGGHAAMPHGTIDPIVITSQLVGALQTIASRSTDPVEAVVVSVTKFHAGDAYNVIPESAEIAGTVRTLKKEVARKAEERVRGICEGVGAAFGATIEVDYNANYPVTFNHAEETVFASDVAADIAGEAHVHRSIQPVMGGEDFSYMLEARPGAFIFIGNGDTAGLHNPAYDFNDEVIPHGMSYWVKLAETALAA</sequence>
<dbReference type="Gene3D" id="3.30.70.360">
    <property type="match status" value="1"/>
</dbReference>
<keyword evidence="1 3" id="KW-0378">Hydrolase</keyword>